<dbReference type="InterPro" id="IPR038178">
    <property type="entry name" value="Kringle_sf"/>
</dbReference>
<comment type="caution">
    <text evidence="14">The sequence shown here is derived from an EMBL/GenBank/DDBJ whole genome shotgun (WGS) entry which is preliminary data.</text>
</comment>
<feature type="compositionally biased region" description="Polar residues" evidence="9">
    <location>
        <begin position="1601"/>
        <end position="1613"/>
    </location>
</feature>
<evidence type="ECO:0000256" key="8">
    <source>
        <dbReference type="PROSITE-ProRule" id="PRU00125"/>
    </source>
</evidence>
<dbReference type="Pfam" id="PF06297">
    <property type="entry name" value="PET"/>
    <property type="match status" value="1"/>
</dbReference>
<dbReference type="PROSITE" id="PS50070">
    <property type="entry name" value="KRINGLE_2"/>
    <property type="match status" value="2"/>
</dbReference>
<feature type="domain" description="LIM zinc-binding" evidence="11">
    <location>
        <begin position="315"/>
        <end position="375"/>
    </location>
</feature>
<reference evidence="14 15" key="1">
    <citation type="submission" date="2015-01" db="EMBL/GenBank/DDBJ databases">
        <title>Evolution of Trichinella species and genotypes.</title>
        <authorList>
            <person name="Korhonen P.K."/>
            <person name="Edoardo P."/>
            <person name="Giuseppe L.R."/>
            <person name="Gasser R.B."/>
        </authorList>
    </citation>
    <scope>NUCLEOTIDE SEQUENCE [LARGE SCALE GENOMIC DNA]</scope>
    <source>
        <strain evidence="14">ISS3</strain>
    </source>
</reference>
<dbReference type="InterPro" id="IPR000001">
    <property type="entry name" value="Kringle"/>
</dbReference>
<dbReference type="GO" id="GO:0008270">
    <property type="term" value="F:zinc ion binding"/>
    <property type="evidence" value="ECO:0007669"/>
    <property type="project" value="InterPro"/>
</dbReference>
<evidence type="ECO:0000256" key="2">
    <source>
        <dbReference type="ARBA" id="ARBA00022723"/>
    </source>
</evidence>
<organism evidence="14 15">
    <name type="scientific">Trichinella spiralis</name>
    <name type="common">Trichina worm</name>
    <dbReference type="NCBI Taxonomy" id="6334"/>
    <lineage>
        <taxon>Eukaryota</taxon>
        <taxon>Metazoa</taxon>
        <taxon>Ecdysozoa</taxon>
        <taxon>Nematoda</taxon>
        <taxon>Enoplea</taxon>
        <taxon>Dorylaimia</taxon>
        <taxon>Trichinellida</taxon>
        <taxon>Trichinellidae</taxon>
        <taxon>Trichinella</taxon>
    </lineage>
</organism>
<keyword evidence="10" id="KW-1133">Transmembrane helix</keyword>
<feature type="compositionally biased region" description="Basic residues" evidence="9">
    <location>
        <begin position="1720"/>
        <end position="1770"/>
    </location>
</feature>
<dbReference type="InterPro" id="IPR013806">
    <property type="entry name" value="Kringle-like"/>
</dbReference>
<comment type="caution">
    <text evidence="7">Lacks conserved residue(s) required for the propagation of feature annotation.</text>
</comment>
<keyword evidence="4 8" id="KW-0862">Zinc</keyword>
<dbReference type="PROSITE" id="PS51303">
    <property type="entry name" value="PET"/>
    <property type="match status" value="1"/>
</dbReference>
<evidence type="ECO:0000256" key="9">
    <source>
        <dbReference type="SAM" id="MobiDB-lite"/>
    </source>
</evidence>
<evidence type="ECO:0000259" key="11">
    <source>
        <dbReference type="PROSITE" id="PS50023"/>
    </source>
</evidence>
<evidence type="ECO:0000256" key="7">
    <source>
        <dbReference type="PROSITE-ProRule" id="PRU00121"/>
    </source>
</evidence>
<dbReference type="EMBL" id="JYDH01000041">
    <property type="protein sequence ID" value="KRY36570.1"/>
    <property type="molecule type" value="Genomic_DNA"/>
</dbReference>
<feature type="domain" description="PET" evidence="13">
    <location>
        <begin position="135"/>
        <end position="245"/>
    </location>
</feature>
<dbReference type="SUPFAM" id="SSF57716">
    <property type="entry name" value="Glucocorticoid receptor-like (DNA-binding domain)"/>
    <property type="match status" value="2"/>
</dbReference>
<dbReference type="InterPro" id="IPR018056">
    <property type="entry name" value="Kringle_CS"/>
</dbReference>
<feature type="region of interest" description="Disordered" evidence="9">
    <location>
        <begin position="1596"/>
        <end position="1623"/>
    </location>
</feature>
<proteinExistence type="predicted"/>
<dbReference type="SMART" id="SM00132">
    <property type="entry name" value="LIM"/>
    <property type="match status" value="3"/>
</dbReference>
<keyword evidence="10" id="KW-0472">Membrane</keyword>
<gene>
    <name evidence="14" type="primary">TES</name>
    <name evidence="14" type="ORF">T01_10049</name>
</gene>
<feature type="domain" description="LIM zinc-binding" evidence="11">
    <location>
        <begin position="250"/>
        <end position="313"/>
    </location>
</feature>
<keyword evidence="6" id="KW-1015">Disulfide bond</keyword>
<keyword evidence="2 8" id="KW-0479">Metal-binding</keyword>
<keyword evidence="5 8" id="KW-0440">LIM domain</keyword>
<evidence type="ECO:0000256" key="5">
    <source>
        <dbReference type="ARBA" id="ARBA00023038"/>
    </source>
</evidence>
<evidence type="ECO:0000313" key="14">
    <source>
        <dbReference type="EMBL" id="KRY36570.1"/>
    </source>
</evidence>
<dbReference type="PANTHER" id="PTHR24211">
    <property type="entry name" value="LIM DOMAIN-CONTAINING PROTEIN"/>
    <property type="match status" value="1"/>
</dbReference>
<accession>A0A0V1BHU5</accession>
<feature type="region of interest" description="Disordered" evidence="9">
    <location>
        <begin position="1708"/>
        <end position="1770"/>
    </location>
</feature>
<dbReference type="InterPro" id="IPR047120">
    <property type="entry name" value="Pk/Esn/Tes"/>
</dbReference>
<dbReference type="CDD" id="cd09340">
    <property type="entry name" value="LIM1_Testin_like"/>
    <property type="match status" value="1"/>
</dbReference>
<keyword evidence="3" id="KW-0677">Repeat</keyword>
<dbReference type="OrthoDB" id="5917794at2759"/>
<dbReference type="Proteomes" id="UP000054776">
    <property type="component" value="Unassembled WGS sequence"/>
</dbReference>
<dbReference type="Pfam" id="PF25866">
    <property type="entry name" value="Kringle_2"/>
    <property type="match status" value="4"/>
</dbReference>
<dbReference type="FunFam" id="2.10.110.10:FF:000005">
    <property type="entry name" value="Testin isoform 1"/>
    <property type="match status" value="1"/>
</dbReference>
<keyword evidence="10" id="KW-0812">Transmembrane</keyword>
<evidence type="ECO:0000256" key="6">
    <source>
        <dbReference type="ARBA" id="ARBA00023157"/>
    </source>
</evidence>
<feature type="domain" description="Kringle" evidence="12">
    <location>
        <begin position="1148"/>
        <end position="1230"/>
    </location>
</feature>
<dbReference type="Pfam" id="PF00412">
    <property type="entry name" value="LIM"/>
    <property type="match status" value="2"/>
</dbReference>
<dbReference type="InterPro" id="IPR010442">
    <property type="entry name" value="PET_domain"/>
</dbReference>
<evidence type="ECO:0000256" key="1">
    <source>
        <dbReference type="ARBA" id="ARBA00022572"/>
    </source>
</evidence>
<sequence>MLQKFMSVSTHSQNATMKTDVKSAIYAFENKKKQVLAHEFGFGSPCRKCGEKCPGLELHFWRKICMQCKCGKEDHDIVIENVDPGQFRIGRLFQKQADASNNNGRLLQQLNSSSAALENFEWTPPSSVSASLVNFCFIFALSLLVELLLELRYYQYTMKIWKAYFQSEKFLFTLPKEFRPIRGTEGAIRRRQALERQLPLHDLDINAASHPVDQCERVNMEKFLTTMKLRNVGQGAVKEVEHEMPFHKFENCFSCNSVATPGEVIVVADRFGPNVFWHPMCFRCSVCNEYLVDLIYFYKNSKIFCGRHFGESLCPRCAGCDELIFTDKYTVAENCTWHVEHFCCFSCEKSLGGHRYYFKNNQPYCLDCYENYWAKTCHKCGKKIAADANRTEFAGIYWHANDECFSCSTCRKGLVRCRFLLAAGAVFCSTACKIASKEVQLTNQLWLTIFLKNLNFFNMLCTVVFCSLSLFEVGSKMKMYTRVLIELWLLWRLFYVNATEKHCVPKRYLMYPYIGDKRTDATGQKCLYWGSQQGLPTDAEIELEDRCTNKCFIGDNIFTSCSHDYKLQMPICTVSNYHGGFMASPCFFACEDIDEKCIPMVKRSPWSYAGNANAPIPIDCYSHGGTKCLFEYKFCYNSVGHLVTCSNRFGFFPPCLFVCEHYHWSCSPTFYGLTNFRPFMYYASGEYGLVTKFSQQCWGLKDARPRGTAEDCMEFNLWDKPTKHPKWRCVENCAFPFSRGPTGSVPEPYPVFQPNCISEDAVAYYFRKMMIRRAKTIQFPKATTVTGEPCVSEGIRGICSMSVVFYSSMFSVPWCFTIEKKVEMCYSICQHDMISCITSSGFAYTEADDYIQNWADTGEIDQLTDDERRNASANEFLIEKRPAIWYSGLKNTTYNGISCEPWRDVLANFAEDPNFDAKNIDSSTIAILYNSLGNRCAQIHHYNTLGNHVAYLRSSLGPFCYVKLDSNFKTNIQYVPLPCFPVCGQTNSSNIMSFAEMHALRTLFEKHKGEEALIYLQFSKRTTIDGEPCSELCHFSGLQAGVRENRHLSAETAEAYCRVGMKMKLCLLGIDHPLAQTYATKGKSKSTAYLKKLYNVTTELKFENFNASKSHASFKIGNKSRLIQKMDLIQDGENMIFCRSANDLMSEYRGKIAVTVNGHSCQPWAAKYPHRHQYGAGHFGDETIAEVMNYCRNPDKSSCGPWCFTTDPTVIREPCFHICASKPEEEHTGCLPKHLLYKKSLSFVWQHNKKVTVSNKPCNFSTIITNEHDIFARKMCTVISIRLEQWFPKLNWPWTPYSSFDVQGKGGSTINEKLEIGPVCQPEDSSLLERCFIACEDADLECIPRNEMLVYDYKGNRKVSLSGSPCLDWNYIYNVYAQLPETTSAELKHFWNRFFYHSNSSDFRRWLDMFSTVSYVGCLNLLTRISSAKDLMKHFPENVDTVIFKGPICFTNKADFLVPEPCFKTCEDDWVDKKDCLPKHKKQDFIYFGYKNTTVSGRPCRMWDKGRLDILLPWELTGPHHNYCRNYGKEKMGPWCYVEDRNVVREACFKTCADKKITEEMMTSYSVRSWKRNPCDVNSEIRSFCCSYAAIPKSTEDEKNATSNGTEAFSLATQEPPKQKPDQLLEEDEKILDALNLVWDDPSEAIEDAVHTSAKSSNLPMIAFIMYYFAHWMIFLLHVMYLSNEPDVAQIRMKAAVREEKKALKIEQEKFEKGGSTVKEKKRRRRSGERRGRSRGSRHGKQERRKKDSRRKKLKERFKRRSRSKSHRKH</sequence>
<dbReference type="Gene3D" id="2.10.110.10">
    <property type="entry name" value="Cysteine Rich Protein"/>
    <property type="match status" value="3"/>
</dbReference>
<name>A0A0V1BHU5_TRISP</name>
<feature type="transmembrane region" description="Helical" evidence="10">
    <location>
        <begin position="1661"/>
        <end position="1683"/>
    </location>
</feature>
<evidence type="ECO:0000256" key="10">
    <source>
        <dbReference type="SAM" id="Phobius"/>
    </source>
</evidence>
<dbReference type="PROSITE" id="PS00021">
    <property type="entry name" value="KRINGLE_1"/>
    <property type="match status" value="2"/>
</dbReference>
<dbReference type="SMART" id="SM00130">
    <property type="entry name" value="KR"/>
    <property type="match status" value="2"/>
</dbReference>
<evidence type="ECO:0000256" key="3">
    <source>
        <dbReference type="ARBA" id="ARBA00022737"/>
    </source>
</evidence>
<feature type="domain" description="Kringle" evidence="12">
    <location>
        <begin position="1487"/>
        <end position="1552"/>
    </location>
</feature>
<evidence type="ECO:0000259" key="12">
    <source>
        <dbReference type="PROSITE" id="PS50070"/>
    </source>
</evidence>
<dbReference type="PROSITE" id="PS00478">
    <property type="entry name" value="LIM_DOMAIN_1"/>
    <property type="match status" value="1"/>
</dbReference>
<evidence type="ECO:0000313" key="15">
    <source>
        <dbReference type="Proteomes" id="UP000054776"/>
    </source>
</evidence>
<keyword evidence="1 7" id="KW-0420">Kringle</keyword>
<dbReference type="PROSITE" id="PS50023">
    <property type="entry name" value="LIM_DOMAIN_2"/>
    <property type="match status" value="2"/>
</dbReference>
<dbReference type="STRING" id="6334.A0A0V1BHU5"/>
<evidence type="ECO:0000256" key="4">
    <source>
        <dbReference type="ARBA" id="ARBA00022833"/>
    </source>
</evidence>
<dbReference type="CDD" id="cd00108">
    <property type="entry name" value="KR"/>
    <property type="match status" value="1"/>
</dbReference>
<dbReference type="SUPFAM" id="SSF57440">
    <property type="entry name" value="Kringle-like"/>
    <property type="match status" value="2"/>
</dbReference>
<dbReference type="PANTHER" id="PTHR24211:SF22">
    <property type="entry name" value="TESTIN"/>
    <property type="match status" value="1"/>
</dbReference>
<keyword evidence="15" id="KW-1185">Reference proteome</keyword>
<dbReference type="InterPro" id="IPR001781">
    <property type="entry name" value="Znf_LIM"/>
</dbReference>
<evidence type="ECO:0000259" key="13">
    <source>
        <dbReference type="PROSITE" id="PS51303"/>
    </source>
</evidence>
<dbReference type="InterPro" id="IPR058845">
    <property type="entry name" value="Kringle_2"/>
</dbReference>
<protein>
    <submittedName>
        <fullName evidence="14">Testin</fullName>
    </submittedName>
</protein>
<dbReference type="Pfam" id="PF00051">
    <property type="entry name" value="Kringle"/>
    <property type="match status" value="1"/>
</dbReference>
<dbReference type="CDD" id="cd09341">
    <property type="entry name" value="LIM2_Testin_like"/>
    <property type="match status" value="1"/>
</dbReference>
<dbReference type="InParanoid" id="A0A0V1BHU5"/>
<dbReference type="Gene3D" id="2.40.20.10">
    <property type="entry name" value="Plasminogen Kringle 4"/>
    <property type="match status" value="2"/>
</dbReference>